<sequence length="58" mass="6456">MVDPLTEAKSSNEGVTNPYRRTEHCGKNPPIYKEVIGIDISKDHLITSRGGKENTRTT</sequence>
<proteinExistence type="predicted"/>
<protein>
    <submittedName>
        <fullName evidence="2">Uncharacterized protein</fullName>
    </submittedName>
</protein>
<name>A0A7J9RU25_SULOH</name>
<gene>
    <name evidence="2" type="ORF">HNQ62_002115</name>
</gene>
<feature type="region of interest" description="Disordered" evidence="1">
    <location>
        <begin position="1"/>
        <end position="28"/>
    </location>
</feature>
<dbReference type="EMBL" id="JACHFY010000014">
    <property type="protein sequence ID" value="MBB5254341.1"/>
    <property type="molecule type" value="Genomic_DNA"/>
</dbReference>
<reference evidence="2 3" key="1">
    <citation type="submission" date="2020-08" db="EMBL/GenBank/DDBJ databases">
        <title>Genomic Encyclopedia of Type Strains, Phase IV (KMG-IV): sequencing the most valuable type-strain genomes for metagenomic binning, comparative biology and taxonomic classification.</title>
        <authorList>
            <person name="Goeker M."/>
        </authorList>
    </citation>
    <scope>NUCLEOTIDE SEQUENCE [LARGE SCALE GENOMIC DNA]</scope>
    <source>
        <strain evidence="2 3">DSM 12421</strain>
    </source>
</reference>
<comment type="caution">
    <text evidence="2">The sequence shown here is derived from an EMBL/GenBank/DDBJ whole genome shotgun (WGS) entry which is preliminary data.</text>
</comment>
<evidence type="ECO:0000313" key="3">
    <source>
        <dbReference type="Proteomes" id="UP000582213"/>
    </source>
</evidence>
<evidence type="ECO:0000256" key="1">
    <source>
        <dbReference type="SAM" id="MobiDB-lite"/>
    </source>
</evidence>
<evidence type="ECO:0000313" key="2">
    <source>
        <dbReference type="EMBL" id="MBB5254341.1"/>
    </source>
</evidence>
<dbReference type="Proteomes" id="UP000582213">
    <property type="component" value="Unassembled WGS sequence"/>
</dbReference>
<organism evidence="2 3">
    <name type="scientific">Sulfurisphaera ohwakuensis</name>
    <dbReference type="NCBI Taxonomy" id="69656"/>
    <lineage>
        <taxon>Archaea</taxon>
        <taxon>Thermoproteota</taxon>
        <taxon>Thermoprotei</taxon>
        <taxon>Sulfolobales</taxon>
        <taxon>Sulfolobaceae</taxon>
        <taxon>Sulfurisphaera</taxon>
    </lineage>
</organism>
<dbReference type="AlphaFoldDB" id="A0A7J9RU25"/>
<accession>A0A7J9RU25</accession>